<protein>
    <recommendedName>
        <fullName evidence="2">DUF8201 domain-containing protein</fullName>
    </recommendedName>
</protein>
<comment type="caution">
    <text evidence="3">The sequence shown here is derived from an EMBL/GenBank/DDBJ whole genome shotgun (WGS) entry which is preliminary data.</text>
</comment>
<keyword evidence="1" id="KW-1133">Transmembrane helix</keyword>
<evidence type="ECO:0000256" key="1">
    <source>
        <dbReference type="SAM" id="Phobius"/>
    </source>
</evidence>
<keyword evidence="4" id="KW-1185">Reference proteome</keyword>
<dbReference type="EMBL" id="JBELPZ010000004">
    <property type="protein sequence ID" value="MFL9843992.1"/>
    <property type="molecule type" value="Genomic_DNA"/>
</dbReference>
<keyword evidence="1" id="KW-0812">Transmembrane</keyword>
<dbReference type="Pfam" id="PF26626">
    <property type="entry name" value="DUF8201"/>
    <property type="match status" value="1"/>
</dbReference>
<dbReference type="InterPro" id="IPR058514">
    <property type="entry name" value="DUF8201"/>
</dbReference>
<reference evidence="3 4" key="1">
    <citation type="submission" date="2024-06" db="EMBL/GenBank/DDBJ databases">
        <authorList>
            <person name="Kaempfer P."/>
            <person name="Viver T."/>
        </authorList>
    </citation>
    <scope>NUCLEOTIDE SEQUENCE [LARGE SCALE GENOMIC DNA]</scope>
    <source>
        <strain evidence="3 4">ST-119</strain>
    </source>
</reference>
<gene>
    <name evidence="3" type="ORF">ABS766_06135</name>
</gene>
<dbReference type="NCBIfam" id="NF047510">
    <property type="entry name" value="LIC_10190_fam"/>
    <property type="match status" value="1"/>
</dbReference>
<dbReference type="InterPro" id="IPR058065">
    <property type="entry name" value="LIC_10190-like"/>
</dbReference>
<feature type="transmembrane region" description="Helical" evidence="1">
    <location>
        <begin position="145"/>
        <end position="171"/>
    </location>
</feature>
<sequence length="447" mass="51372">MIIAQCATAPYIIDNESYYIQTIKWLNEYGFVKGLANLHIFFSQTSGWHIAQSAFNFSFLYSGFNDLSGYCLLLGNIFCIIKLNEYFNNKNFEALVIGLLPLANVLLFQFISAPSPDLPVYIFTFIAVYYFLDKENSAENFKIVTLLSVFIVYIKITAIAIILLPVAMLVLHFKYIRSSLVKIAIPCLMVTTLFLYKNYLLSGYVLFPNADFSILKPDWKLPLNIARHYGFSLFSGNQSLAHGQSFTNWLFMPKLDGIFNKLAMIIIIISPLVIYKFKNKNKWWILYSIMVLQLILLLQISPQYRFYLNFLLLFLFLAVSVILQNKKVMLLSFTISALATAFVLLIPLKLNKVSDNKYTSATSNFNIKNSIFPHKNSKYNLRYSKVSEGNLEYNSPEDIDFFWGCGDGPLPCVNKKQIIYFNHKYNIIPQLRGNTLKEGFYAKDTGQ</sequence>
<dbReference type="Proteomes" id="UP001629156">
    <property type="component" value="Unassembled WGS sequence"/>
</dbReference>
<feature type="transmembrane region" description="Helical" evidence="1">
    <location>
        <begin position="283"/>
        <end position="299"/>
    </location>
</feature>
<feature type="transmembrane region" description="Helical" evidence="1">
    <location>
        <begin position="329"/>
        <end position="348"/>
    </location>
</feature>
<proteinExistence type="predicted"/>
<feature type="transmembrane region" description="Helical" evidence="1">
    <location>
        <begin position="306"/>
        <end position="323"/>
    </location>
</feature>
<accession>A0ABW8YWZ9</accession>
<organism evidence="3 4">
    <name type="scientific">Flavobacterium rhizosphaerae</name>
    <dbReference type="NCBI Taxonomy" id="3163298"/>
    <lineage>
        <taxon>Bacteria</taxon>
        <taxon>Pseudomonadati</taxon>
        <taxon>Bacteroidota</taxon>
        <taxon>Flavobacteriia</taxon>
        <taxon>Flavobacteriales</taxon>
        <taxon>Flavobacteriaceae</taxon>
        <taxon>Flavobacterium</taxon>
    </lineage>
</organism>
<feature type="transmembrane region" description="Helical" evidence="1">
    <location>
        <begin position="67"/>
        <end position="87"/>
    </location>
</feature>
<feature type="transmembrane region" description="Helical" evidence="1">
    <location>
        <begin position="94"/>
        <end position="112"/>
    </location>
</feature>
<evidence type="ECO:0000313" key="4">
    <source>
        <dbReference type="Proteomes" id="UP001629156"/>
    </source>
</evidence>
<feature type="transmembrane region" description="Helical" evidence="1">
    <location>
        <begin position="258"/>
        <end position="277"/>
    </location>
</feature>
<feature type="transmembrane region" description="Helical" evidence="1">
    <location>
        <begin position="183"/>
        <end position="207"/>
    </location>
</feature>
<evidence type="ECO:0000313" key="3">
    <source>
        <dbReference type="EMBL" id="MFL9843992.1"/>
    </source>
</evidence>
<name>A0ABW8YWZ9_9FLAO</name>
<evidence type="ECO:0000259" key="2">
    <source>
        <dbReference type="Pfam" id="PF26626"/>
    </source>
</evidence>
<keyword evidence="1" id="KW-0472">Membrane</keyword>
<feature type="domain" description="DUF8201" evidence="2">
    <location>
        <begin position="2"/>
        <end position="312"/>
    </location>
</feature>